<dbReference type="CDD" id="cd03360">
    <property type="entry name" value="LbH_AT_putative"/>
    <property type="match status" value="1"/>
</dbReference>
<dbReference type="EMBL" id="JAXOFX010000012">
    <property type="protein sequence ID" value="MDZ5473304.1"/>
    <property type="molecule type" value="Genomic_DNA"/>
</dbReference>
<dbReference type="Gene3D" id="2.160.10.10">
    <property type="entry name" value="Hexapeptide repeat proteins"/>
    <property type="match status" value="1"/>
</dbReference>
<evidence type="ECO:0000259" key="1">
    <source>
        <dbReference type="Pfam" id="PF17836"/>
    </source>
</evidence>
<comment type="caution">
    <text evidence="2">The sequence shown here is derived from an EMBL/GenBank/DDBJ whole genome shotgun (WGS) entry which is preliminary data.</text>
</comment>
<dbReference type="Pfam" id="PF17836">
    <property type="entry name" value="PglD_N"/>
    <property type="match status" value="1"/>
</dbReference>
<dbReference type="Pfam" id="PF14602">
    <property type="entry name" value="Hexapep_2"/>
    <property type="match status" value="1"/>
</dbReference>
<dbReference type="InterPro" id="IPR020019">
    <property type="entry name" value="AcTrfase_PglD-like"/>
</dbReference>
<reference evidence="2 3" key="1">
    <citation type="submission" date="2023-11" db="EMBL/GenBank/DDBJ databases">
        <title>Bacillus jintuensis, isolated from a mudflat on the Beibu Gulf coast.</title>
        <authorList>
            <person name="Li M."/>
        </authorList>
    </citation>
    <scope>NUCLEOTIDE SEQUENCE [LARGE SCALE GENOMIC DNA]</scope>
    <source>
        <strain evidence="2 3">31A1R</strain>
    </source>
</reference>
<name>A0ABU5J1N4_9BACI</name>
<evidence type="ECO:0000313" key="3">
    <source>
        <dbReference type="Proteomes" id="UP001290455"/>
    </source>
</evidence>
<evidence type="ECO:0000313" key="2">
    <source>
        <dbReference type="EMBL" id="MDZ5473304.1"/>
    </source>
</evidence>
<sequence length="211" mass="23013">MKKRVIIVGAGGLARMIFSWLPAFLEGEEWDWEFAGFLDDNLKNFENGSYDKPILSTIKDYMPQELDVLIMGIANPTTKLSISKELEQRGASFMTLIHPKAMIGRNVNIGRGCVVSPGAVLTCDIEMSHFVFVNLYTTIGHDAKIGEGCTLNAHSDVTGYTELGKGVFLGSHSVVTPGMKVRDFAKIGAGSVVVREVKSETTVFGIPAKRL</sequence>
<dbReference type="SUPFAM" id="SSF51161">
    <property type="entry name" value="Trimeric LpxA-like enzymes"/>
    <property type="match status" value="1"/>
</dbReference>
<dbReference type="Proteomes" id="UP001290455">
    <property type="component" value="Unassembled WGS sequence"/>
</dbReference>
<dbReference type="NCBIfam" id="TIGR03570">
    <property type="entry name" value="NeuD_NnaD"/>
    <property type="match status" value="1"/>
</dbReference>
<dbReference type="InterPro" id="IPR050179">
    <property type="entry name" value="Trans_hexapeptide_repeat"/>
</dbReference>
<dbReference type="RefSeq" id="WP_322447598.1">
    <property type="nucleotide sequence ID" value="NZ_JAXOFX010000012.1"/>
</dbReference>
<gene>
    <name evidence="2" type="ORF">SM124_16420</name>
</gene>
<dbReference type="InterPro" id="IPR041561">
    <property type="entry name" value="PglD_N"/>
</dbReference>
<dbReference type="PANTHER" id="PTHR43300">
    <property type="entry name" value="ACETYLTRANSFERASE"/>
    <property type="match status" value="1"/>
</dbReference>
<organism evidence="2 3">
    <name type="scientific">Robertmurraya mangrovi</name>
    <dbReference type="NCBI Taxonomy" id="3098077"/>
    <lineage>
        <taxon>Bacteria</taxon>
        <taxon>Bacillati</taxon>
        <taxon>Bacillota</taxon>
        <taxon>Bacilli</taxon>
        <taxon>Bacillales</taxon>
        <taxon>Bacillaceae</taxon>
        <taxon>Robertmurraya</taxon>
    </lineage>
</organism>
<dbReference type="Gene3D" id="3.40.50.20">
    <property type="match status" value="1"/>
</dbReference>
<accession>A0ABU5J1N4</accession>
<proteinExistence type="predicted"/>
<keyword evidence="3" id="KW-1185">Reference proteome</keyword>
<dbReference type="InterPro" id="IPR001451">
    <property type="entry name" value="Hexapep"/>
</dbReference>
<feature type="domain" description="PglD N-terminal" evidence="1">
    <location>
        <begin position="4"/>
        <end position="86"/>
    </location>
</feature>
<protein>
    <submittedName>
        <fullName evidence="2">Acetyltransferase</fullName>
    </submittedName>
</protein>
<dbReference type="InterPro" id="IPR011004">
    <property type="entry name" value="Trimer_LpxA-like_sf"/>
</dbReference>